<dbReference type="GO" id="GO:0008168">
    <property type="term" value="F:methyltransferase activity"/>
    <property type="evidence" value="ECO:0007669"/>
    <property type="project" value="UniProtKB-KW"/>
</dbReference>
<evidence type="ECO:0000256" key="4">
    <source>
        <dbReference type="ARBA" id="ARBA00025707"/>
    </source>
</evidence>
<dbReference type="SUPFAM" id="SSF53335">
    <property type="entry name" value="S-adenosyl-L-methionine-dependent methyltransferases"/>
    <property type="match status" value="1"/>
</dbReference>
<dbReference type="PANTHER" id="PTHR44307:SF2">
    <property type="entry name" value="PHOSPHOETHANOLAMINE METHYLTRANSFERASE ISOFORM X1"/>
    <property type="match status" value="1"/>
</dbReference>
<name>A0A521D971_9BACT</name>
<dbReference type="Gene3D" id="3.40.50.150">
    <property type="entry name" value="Vaccinia Virus protein VP39"/>
    <property type="match status" value="1"/>
</dbReference>
<dbReference type="InterPro" id="IPR029063">
    <property type="entry name" value="SAM-dependent_MTases_sf"/>
</dbReference>
<feature type="domain" description="Methyltransferase" evidence="5">
    <location>
        <begin position="80"/>
        <end position="192"/>
    </location>
</feature>
<evidence type="ECO:0000313" key="7">
    <source>
        <dbReference type="Proteomes" id="UP000317557"/>
    </source>
</evidence>
<organism evidence="6 7">
    <name type="scientific">Gracilimonas mengyeensis</name>
    <dbReference type="NCBI Taxonomy" id="1302730"/>
    <lineage>
        <taxon>Bacteria</taxon>
        <taxon>Pseudomonadati</taxon>
        <taxon>Balneolota</taxon>
        <taxon>Balneolia</taxon>
        <taxon>Balneolales</taxon>
        <taxon>Balneolaceae</taxon>
        <taxon>Gracilimonas</taxon>
    </lineage>
</organism>
<evidence type="ECO:0000256" key="3">
    <source>
        <dbReference type="ARBA" id="ARBA00022679"/>
    </source>
</evidence>
<evidence type="ECO:0000259" key="5">
    <source>
        <dbReference type="Pfam" id="PF13847"/>
    </source>
</evidence>
<evidence type="ECO:0000256" key="2">
    <source>
        <dbReference type="ARBA" id="ARBA00022603"/>
    </source>
</evidence>
<dbReference type="Pfam" id="PF13847">
    <property type="entry name" value="Methyltransf_31"/>
    <property type="match status" value="1"/>
</dbReference>
<dbReference type="PANTHER" id="PTHR44307">
    <property type="entry name" value="PHOSPHOETHANOLAMINE METHYLTRANSFERASE"/>
    <property type="match status" value="1"/>
</dbReference>
<dbReference type="InterPro" id="IPR025714">
    <property type="entry name" value="Methyltranfer_dom"/>
</dbReference>
<proteinExistence type="predicted"/>
<keyword evidence="7" id="KW-1185">Reference proteome</keyword>
<comment type="pathway">
    <text evidence="4">Phospholipid metabolism.</text>
</comment>
<protein>
    <submittedName>
        <fullName evidence="6">Ubiquinone/menaquinone biosynthesis C-methylase UbiE</fullName>
    </submittedName>
</protein>
<dbReference type="AlphaFoldDB" id="A0A521D971"/>
<sequence>MDLKSAREVIHKPTELASKIFDVLGFKNPEDFLYKLAQGHFQYMNYGMFPTKDSQGYNGCCEEEINYLELFDLCRLELREGLDFLEVGCGLGYGAQLINNKFKPSSLVSIDRAENAILFAQKNLDNSNVTYKYDGFSENIVPENSLDVIYTVETGGRFPKKENFELAYRLLKKNGMFLVANINPANELAKKREFAKEAGFQLYKERDVTPQVLSYLKSEKKAQNFYAIIDSMPFHRAAILKVFIKQVKEFSRMPGSKSHELLGTKEFYYHFCFRKG</sequence>
<keyword evidence="6" id="KW-0830">Ubiquinone</keyword>
<accession>A0A521D971</accession>
<dbReference type="Proteomes" id="UP000317557">
    <property type="component" value="Unassembled WGS sequence"/>
</dbReference>
<dbReference type="CDD" id="cd02440">
    <property type="entry name" value="AdoMet_MTases"/>
    <property type="match status" value="1"/>
</dbReference>
<dbReference type="RefSeq" id="WP_142454451.1">
    <property type="nucleotide sequence ID" value="NZ_FXTP01000007.1"/>
</dbReference>
<dbReference type="GO" id="GO:0032259">
    <property type="term" value="P:methylation"/>
    <property type="evidence" value="ECO:0007669"/>
    <property type="project" value="UniProtKB-KW"/>
</dbReference>
<reference evidence="6 7" key="1">
    <citation type="submission" date="2017-05" db="EMBL/GenBank/DDBJ databases">
        <authorList>
            <person name="Varghese N."/>
            <person name="Submissions S."/>
        </authorList>
    </citation>
    <scope>NUCLEOTIDE SEQUENCE [LARGE SCALE GENOMIC DNA]</scope>
    <source>
        <strain evidence="6 7">DSM 21985</strain>
    </source>
</reference>
<evidence type="ECO:0000256" key="1">
    <source>
        <dbReference type="ARBA" id="ARBA00005189"/>
    </source>
</evidence>
<dbReference type="EMBL" id="FXTP01000007">
    <property type="protein sequence ID" value="SMO68142.1"/>
    <property type="molecule type" value="Genomic_DNA"/>
</dbReference>
<evidence type="ECO:0000313" key="6">
    <source>
        <dbReference type="EMBL" id="SMO68142.1"/>
    </source>
</evidence>
<dbReference type="OrthoDB" id="9770553at2"/>
<keyword evidence="2 6" id="KW-0489">Methyltransferase</keyword>
<keyword evidence="3" id="KW-0808">Transferase</keyword>
<comment type="pathway">
    <text evidence="1">Lipid metabolism.</text>
</comment>
<gene>
    <name evidence="6" type="ORF">SAMN06265219_107220</name>
</gene>